<name>A0A5Q2REC3_9ACTN</name>
<evidence type="ECO:0000313" key="2">
    <source>
        <dbReference type="EMBL" id="QGG95258.1"/>
    </source>
</evidence>
<dbReference type="InterPro" id="IPR036104">
    <property type="entry name" value="BFN_sf"/>
</dbReference>
<proteinExistence type="predicted"/>
<dbReference type="PROSITE" id="PS51658">
    <property type="entry name" value="BFN"/>
    <property type="match status" value="1"/>
</dbReference>
<gene>
    <name evidence="2" type="ORF">GH723_09220</name>
</gene>
<dbReference type="SUPFAM" id="SSF103256">
    <property type="entry name" value="Hypothetical protein TM0160"/>
    <property type="match status" value="1"/>
</dbReference>
<evidence type="ECO:0000259" key="1">
    <source>
        <dbReference type="PROSITE" id="PS51658"/>
    </source>
</evidence>
<dbReference type="PANTHER" id="PTHR15160">
    <property type="entry name" value="VON HIPPEL-LINDAU PROTEIN"/>
    <property type="match status" value="1"/>
</dbReference>
<reference evidence="2 3" key="1">
    <citation type="submission" date="2019-11" db="EMBL/GenBank/DDBJ databases">
        <authorList>
            <person name="He Y."/>
        </authorList>
    </citation>
    <scope>NUCLEOTIDE SEQUENCE [LARGE SCALE GENOMIC DNA]</scope>
    <source>
        <strain evidence="2 3">SCSIO 58843</strain>
    </source>
</reference>
<dbReference type="RefSeq" id="WP_153759366.1">
    <property type="nucleotide sequence ID" value="NZ_CP045851.1"/>
</dbReference>
<dbReference type="Proteomes" id="UP000334019">
    <property type="component" value="Chromosome"/>
</dbReference>
<feature type="domain" description="BFN" evidence="1">
    <location>
        <begin position="1"/>
        <end position="132"/>
    </location>
</feature>
<dbReference type="EMBL" id="CP045851">
    <property type="protein sequence ID" value="QGG95258.1"/>
    <property type="molecule type" value="Genomic_DNA"/>
</dbReference>
<protein>
    <submittedName>
        <fullName evidence="2">Bifunctional nuclease family protein</fullName>
    </submittedName>
</protein>
<sequence length="159" mass="17270">MVEMELIGVRVEVPSNVPIVLLRERDGSRMLQIFIGGPEATAIAVALEGIQPRRPLTHDLVTILLEELGAALDHVVVTEVRDGVFYADLHLRVGDGTKVVSSRPSDAMALAIRVDAPIYASDEVLEEAGYVEATGDEPDDVVEQFKEFIDSVNPDDFGS</sequence>
<dbReference type="Pfam" id="PF02577">
    <property type="entry name" value="BFN_dom"/>
    <property type="match status" value="1"/>
</dbReference>
<evidence type="ECO:0000313" key="3">
    <source>
        <dbReference type="Proteomes" id="UP000334019"/>
    </source>
</evidence>
<keyword evidence="3" id="KW-1185">Reference proteome</keyword>
<dbReference type="GO" id="GO:0004518">
    <property type="term" value="F:nuclease activity"/>
    <property type="evidence" value="ECO:0007669"/>
    <property type="project" value="InterPro"/>
</dbReference>
<dbReference type="InterPro" id="IPR003729">
    <property type="entry name" value="Bi_nuclease_dom"/>
</dbReference>
<dbReference type="AlphaFoldDB" id="A0A5Q2REC3"/>
<organism evidence="2 3">
    <name type="scientific">Actinomarinicola tropica</name>
    <dbReference type="NCBI Taxonomy" id="2789776"/>
    <lineage>
        <taxon>Bacteria</taxon>
        <taxon>Bacillati</taxon>
        <taxon>Actinomycetota</taxon>
        <taxon>Acidimicrobiia</taxon>
        <taxon>Acidimicrobiales</taxon>
        <taxon>Iamiaceae</taxon>
        <taxon>Actinomarinicola</taxon>
    </lineage>
</organism>
<dbReference type="KEGG" id="atq:GH723_09220"/>
<dbReference type="Gene3D" id="3.10.690.10">
    <property type="entry name" value="Bifunctional nuclease domain"/>
    <property type="match status" value="1"/>
</dbReference>
<accession>A0A5Q2REC3</accession>
<dbReference type="PANTHER" id="PTHR15160:SF1">
    <property type="entry name" value="VON HIPPEL-LINDAU DISEASE TUMOR SUPPRESSOR"/>
    <property type="match status" value="1"/>
</dbReference>